<sequence>MSEENKIRFLLLSGLILVIIVGIFVFYALRGGNGETNDKGVLGIFLPYTGGGGPPTSGGDGSIQGPGSGDGGEGIFKEDQELKPEARERLVQLSQEPVIGPYVRDKDGVVLYFKRGVGHVFQVPFDGREEENRSVQFTIPNIIDVDWNQNGEYALLTTLNDSVVKNFWLHFTSTSTIETGAYPDIFIDKAFSPDGTKLASYVKQGGAYVIRTSTQKGTGIKTVYSTNIPDYEIAWISPSTISLKTKTSAFAPSLFQIIRATGGTPTTIDSGKQGFDVLWDPQGLRYLSTRTNKLGALTSIALYDPQKPKTSVPLPEKTLPEKCVFSKKDADILYCAFPRNIRSEPLPDAWWKGEVTFTDVLAKFNAKTGDLTPVLGGTFDITNLTLSAEEDYIFFINKKDSTLWSFRLTDQETKAE</sequence>
<feature type="compositionally biased region" description="Gly residues" evidence="1">
    <location>
        <begin position="53"/>
        <end position="74"/>
    </location>
</feature>
<feature type="transmembrane region" description="Helical" evidence="2">
    <location>
        <begin position="7"/>
        <end position="29"/>
    </location>
</feature>
<dbReference type="STRING" id="1802129.A3J04_01115"/>
<evidence type="ECO:0008006" key="5">
    <source>
        <dbReference type="Google" id="ProtNLM"/>
    </source>
</evidence>
<name>A0A1G2H3G3_9BACT</name>
<evidence type="ECO:0000256" key="2">
    <source>
        <dbReference type="SAM" id="Phobius"/>
    </source>
</evidence>
<gene>
    <name evidence="3" type="ORF">A3J04_01115</name>
</gene>
<dbReference type="Proteomes" id="UP000177954">
    <property type="component" value="Unassembled WGS sequence"/>
</dbReference>
<reference evidence="3 4" key="1">
    <citation type="journal article" date="2016" name="Nat. Commun.">
        <title>Thousands of microbial genomes shed light on interconnected biogeochemical processes in an aquifer system.</title>
        <authorList>
            <person name="Anantharaman K."/>
            <person name="Brown C.T."/>
            <person name="Hug L.A."/>
            <person name="Sharon I."/>
            <person name="Castelle C.J."/>
            <person name="Probst A.J."/>
            <person name="Thomas B.C."/>
            <person name="Singh A."/>
            <person name="Wilkins M.J."/>
            <person name="Karaoz U."/>
            <person name="Brodie E.L."/>
            <person name="Williams K.H."/>
            <person name="Hubbard S.S."/>
            <person name="Banfield J.F."/>
        </authorList>
    </citation>
    <scope>NUCLEOTIDE SEQUENCE [LARGE SCALE GENOMIC DNA]</scope>
</reference>
<evidence type="ECO:0000313" key="4">
    <source>
        <dbReference type="Proteomes" id="UP000177954"/>
    </source>
</evidence>
<protein>
    <recommendedName>
        <fullName evidence="5">Dipeptidylpeptidase IV N-terminal domain-containing protein</fullName>
    </recommendedName>
</protein>
<dbReference type="AlphaFoldDB" id="A0A1G2H3G3"/>
<keyword evidence="2" id="KW-1133">Transmembrane helix</keyword>
<dbReference type="InterPro" id="IPR011042">
    <property type="entry name" value="6-blade_b-propeller_TolB-like"/>
</dbReference>
<dbReference type="Gene3D" id="2.120.10.30">
    <property type="entry name" value="TolB, C-terminal domain"/>
    <property type="match status" value="1"/>
</dbReference>
<feature type="region of interest" description="Disordered" evidence="1">
    <location>
        <begin position="53"/>
        <end position="76"/>
    </location>
</feature>
<dbReference type="EMBL" id="MHNZ01000003">
    <property type="protein sequence ID" value="OGZ57002.1"/>
    <property type="molecule type" value="Genomic_DNA"/>
</dbReference>
<organism evidence="3 4">
    <name type="scientific">Candidatus Ryanbacteria bacterium RIFCSPLOWO2_02_FULL_47_14</name>
    <dbReference type="NCBI Taxonomy" id="1802129"/>
    <lineage>
        <taxon>Bacteria</taxon>
        <taxon>Candidatus Ryaniibacteriota</taxon>
    </lineage>
</organism>
<proteinExistence type="predicted"/>
<evidence type="ECO:0000313" key="3">
    <source>
        <dbReference type="EMBL" id="OGZ57002.1"/>
    </source>
</evidence>
<keyword evidence="2" id="KW-0812">Transmembrane</keyword>
<dbReference type="SUPFAM" id="SSF82171">
    <property type="entry name" value="DPP6 N-terminal domain-like"/>
    <property type="match status" value="1"/>
</dbReference>
<comment type="caution">
    <text evidence="3">The sequence shown here is derived from an EMBL/GenBank/DDBJ whole genome shotgun (WGS) entry which is preliminary data.</text>
</comment>
<accession>A0A1G2H3G3</accession>
<keyword evidence="2" id="KW-0472">Membrane</keyword>
<evidence type="ECO:0000256" key="1">
    <source>
        <dbReference type="SAM" id="MobiDB-lite"/>
    </source>
</evidence>